<dbReference type="AlphaFoldDB" id="A0AAD0TZ55"/>
<gene>
    <name evidence="1" type="ORF">D9T18_10145</name>
</gene>
<reference evidence="1 2" key="1">
    <citation type="submission" date="2018-10" db="EMBL/GenBank/DDBJ databases">
        <title>Complete Genome Sequence and Transcriptomic Profiles of a Marine Bacterium, Pseudoalteromonas agarivorans Hao 2018.</title>
        <authorList>
            <person name="Hao L."/>
        </authorList>
    </citation>
    <scope>NUCLEOTIDE SEQUENCE [LARGE SCALE GENOMIC DNA]</scope>
    <source>
        <strain evidence="1 2">Hao 2018</strain>
    </source>
</reference>
<accession>A0AAD0TZ55</accession>
<dbReference type="EMBL" id="CP033065">
    <property type="protein sequence ID" value="AYM87033.1"/>
    <property type="molecule type" value="Genomic_DNA"/>
</dbReference>
<evidence type="ECO:0000313" key="1">
    <source>
        <dbReference type="EMBL" id="AYM87033.1"/>
    </source>
</evidence>
<evidence type="ECO:0000313" key="2">
    <source>
        <dbReference type="Proteomes" id="UP000279995"/>
    </source>
</evidence>
<name>A0AAD0TZ55_9GAMM</name>
<dbReference type="Proteomes" id="UP000279995">
    <property type="component" value="Chromosome I"/>
</dbReference>
<sequence>MKNKKAMTQVKQFIYEVENSNFKYKCELLLFIQLILETGIRVSQIPSAKLIGDCEIEVLSTRRNCGKDYRSLSASSTIILQMQTRY</sequence>
<proteinExistence type="predicted"/>
<organism evidence="1 2">
    <name type="scientific">Pseudoalteromonas agarivorans</name>
    <dbReference type="NCBI Taxonomy" id="176102"/>
    <lineage>
        <taxon>Bacteria</taxon>
        <taxon>Pseudomonadati</taxon>
        <taxon>Pseudomonadota</taxon>
        <taxon>Gammaproteobacteria</taxon>
        <taxon>Alteromonadales</taxon>
        <taxon>Pseudoalteromonadaceae</taxon>
        <taxon>Pseudoalteromonas</taxon>
    </lineage>
</organism>
<protein>
    <submittedName>
        <fullName evidence="1">Uncharacterized protein</fullName>
    </submittedName>
</protein>